<keyword evidence="1" id="KW-0472">Membrane</keyword>
<organism evidence="2">
    <name type="scientific">Drosophila silvestris</name>
    <name type="common">Fruit fly</name>
    <dbReference type="NCBI Taxonomy" id="47010"/>
    <lineage>
        <taxon>Eukaryota</taxon>
        <taxon>Metazoa</taxon>
        <taxon>Ecdysozoa</taxon>
        <taxon>Arthropoda</taxon>
        <taxon>Hexapoda</taxon>
        <taxon>Insecta</taxon>
        <taxon>Pterygota</taxon>
        <taxon>Neoptera</taxon>
        <taxon>Endopterygota</taxon>
        <taxon>Diptera</taxon>
        <taxon>Brachycera</taxon>
        <taxon>Muscomorpha</taxon>
        <taxon>Ephydroidea</taxon>
        <taxon>Drosophilidae</taxon>
        <taxon>Drosophila</taxon>
        <taxon>Hawaiian Drosophila</taxon>
    </lineage>
</organism>
<accession>Q6LBQ4</accession>
<reference evidence="2" key="1">
    <citation type="journal article" date="1990" name="J. Mol. Evol.">
        <title>Evolution of the autosomal chorion cluster in Drosophila. IV. The Hawaiian Drosophila: rapid protein evolution and constancy in the rate of DNA divergence.</title>
        <authorList>
            <person name="Martinez-Cruzado J.C."/>
        </authorList>
    </citation>
    <scope>NUCLEOTIDE SEQUENCE</scope>
</reference>
<keyword evidence="1" id="KW-1133">Transmembrane helix</keyword>
<protein>
    <submittedName>
        <fullName evidence="2">Chorion gene s15 protein</fullName>
    </submittedName>
</protein>
<sequence length="40" mass="4823">MKFLVSNPGAIHCLTDTLILWIFILLLADRFCHRRRLRLR</sequence>
<evidence type="ECO:0000256" key="1">
    <source>
        <dbReference type="SAM" id="Phobius"/>
    </source>
</evidence>
<keyword evidence="1" id="KW-0812">Transmembrane</keyword>
<name>Q6LBQ4_DROSL</name>
<proteinExistence type="predicted"/>
<dbReference type="EMBL" id="X17089">
    <property type="protein sequence ID" value="CAA34938.1"/>
    <property type="molecule type" value="Genomic_DNA"/>
</dbReference>
<gene>
    <name evidence="2" type="primary">chorion gene s15</name>
</gene>
<evidence type="ECO:0000313" key="2">
    <source>
        <dbReference type="EMBL" id="CAA34938.1"/>
    </source>
</evidence>
<dbReference type="AlphaFoldDB" id="Q6LBQ4"/>
<feature type="transmembrane region" description="Helical" evidence="1">
    <location>
        <begin position="6"/>
        <end position="28"/>
    </location>
</feature>